<accession>A0A380TB59</accession>
<dbReference type="PIRSF" id="PIRSF006173">
    <property type="entry name" value="UCP006173"/>
    <property type="match status" value="1"/>
</dbReference>
<reference evidence="1" key="1">
    <citation type="submission" date="2018-07" db="EMBL/GenBank/DDBJ databases">
        <authorList>
            <person name="Quirk P.G."/>
            <person name="Krulwich T.A."/>
        </authorList>
    </citation>
    <scope>NUCLEOTIDE SEQUENCE</scope>
</reference>
<dbReference type="Pfam" id="PF03692">
    <property type="entry name" value="CxxCxxCC"/>
    <property type="match status" value="1"/>
</dbReference>
<dbReference type="HAMAP" id="MF_00676">
    <property type="entry name" value="UPF0260"/>
    <property type="match status" value="1"/>
</dbReference>
<protein>
    <submittedName>
        <fullName evidence="1">Uncharacterized protein</fullName>
    </submittedName>
</protein>
<dbReference type="InterPro" id="IPR008228">
    <property type="entry name" value="UCP006173"/>
</dbReference>
<dbReference type="AlphaFoldDB" id="A0A380TB59"/>
<evidence type="ECO:0000313" key="1">
    <source>
        <dbReference type="EMBL" id="SUS04613.1"/>
    </source>
</evidence>
<dbReference type="EMBL" id="UIDG01000041">
    <property type="protein sequence ID" value="SUS04613.1"/>
    <property type="molecule type" value="Genomic_DNA"/>
</dbReference>
<dbReference type="NCBIfam" id="NF003501">
    <property type="entry name" value="PRK05170.1-5"/>
    <property type="match status" value="1"/>
</dbReference>
<dbReference type="InterPro" id="IPR005358">
    <property type="entry name" value="Puta_zinc/iron-chelating_dom"/>
</dbReference>
<sequence>MCTLQSVPIVTETIIAAPAEPPEPFWKRLRLEEMSATEWESLCDGCGKCCLEKIEHAETALIEFTDVACRLLDIGTCRCRHYGERRRHVPNCEQLTPSSVRAFTWLPSTCAYRLLAQGRDLPWWHPLVSGDPELVHTQGISARGRAVPPKRCQRLEHHIVSWPA</sequence>
<dbReference type="PANTHER" id="PTHR37421">
    <property type="entry name" value="UPF0260 PROTEIN YCGN"/>
    <property type="match status" value="1"/>
</dbReference>
<name>A0A380TB59_9ZZZZ</name>
<gene>
    <name evidence="1" type="primary">ycgN</name>
    <name evidence="1" type="ORF">DF3PB_1350011</name>
</gene>
<proteinExistence type="inferred from homology"/>
<dbReference type="PANTHER" id="PTHR37421:SF1">
    <property type="entry name" value="UPF0260 PROTEIN YCGN"/>
    <property type="match status" value="1"/>
</dbReference>
<organism evidence="1">
    <name type="scientific">metagenome</name>
    <dbReference type="NCBI Taxonomy" id="256318"/>
    <lineage>
        <taxon>unclassified sequences</taxon>
        <taxon>metagenomes</taxon>
    </lineage>
</organism>
<dbReference type="NCBIfam" id="NF003507">
    <property type="entry name" value="PRK05170.2-5"/>
    <property type="match status" value="1"/>
</dbReference>